<dbReference type="EMBL" id="JAMLJM010000002">
    <property type="protein sequence ID" value="MCL9808602.1"/>
    <property type="molecule type" value="Genomic_DNA"/>
</dbReference>
<gene>
    <name evidence="2" type="ORF">NAT50_04445</name>
</gene>
<dbReference type="RefSeq" id="WP_250591864.1">
    <property type="nucleotide sequence ID" value="NZ_JAMLJM010000002.1"/>
</dbReference>
<feature type="chain" id="PRO_5046668380" evidence="1">
    <location>
        <begin position="23"/>
        <end position="344"/>
    </location>
</feature>
<evidence type="ECO:0000313" key="2">
    <source>
        <dbReference type="EMBL" id="MCL9808602.1"/>
    </source>
</evidence>
<reference evidence="2 3" key="1">
    <citation type="submission" date="2022-05" db="EMBL/GenBank/DDBJ databases">
        <title>Flavobacterium sp., isolated from activated sludge.</title>
        <authorList>
            <person name="Ran Q."/>
        </authorList>
    </citation>
    <scope>NUCLEOTIDE SEQUENCE [LARGE SCALE GENOMIC DNA]</scope>
    <source>
        <strain evidence="2 3">HXWNR70</strain>
    </source>
</reference>
<feature type="signal peptide" evidence="1">
    <location>
        <begin position="1"/>
        <end position="22"/>
    </location>
</feature>
<keyword evidence="3" id="KW-1185">Reference proteome</keyword>
<name>A0ABT0TM85_9FLAO</name>
<keyword evidence="1" id="KW-0732">Signal</keyword>
<protein>
    <submittedName>
        <fullName evidence="2">AraC family transcriptional regulator</fullName>
    </submittedName>
</protein>
<organism evidence="2 3">
    <name type="scientific">Flavobacterium luminosum</name>
    <dbReference type="NCBI Taxonomy" id="2949086"/>
    <lineage>
        <taxon>Bacteria</taxon>
        <taxon>Pseudomonadati</taxon>
        <taxon>Bacteroidota</taxon>
        <taxon>Flavobacteriia</taxon>
        <taxon>Flavobacteriales</taxon>
        <taxon>Flavobacteriaceae</taxon>
        <taxon>Flavobacterium</taxon>
    </lineage>
</organism>
<sequence>MKIAKYIFLLIMLCLGALSVFVATKDGSYTIVRKKVIDTPKDLVYKYVTDNENWDSINPWMKENITINNITKIDGESITHYITLNENNNELVLTFKDTLNQKTLLTWSTKGSLTFKDKFLGIIGRGVNNDFADRFDDGLNTINTILNRELHTYEVRFDGFVKRDTVFYIQKVVMAKAEEIPLRIKEFLPELKRVLTSTNTAINGDPFLVYHSKDTLNNVYKFSVAIPTKEKIYTSMDSEFLTGQINPSSTVKATLVGNYTHKKKALEKIHEYMTQNKLEQSDNFKEIDVITRNITTDKSASKWITEIYIPVRPIKSTVVRKEKKINQDSITKAIIKDIMNADKK</sequence>
<dbReference type="SUPFAM" id="SSF55136">
    <property type="entry name" value="Probable bacterial effector-binding domain"/>
    <property type="match status" value="1"/>
</dbReference>
<proteinExistence type="predicted"/>
<evidence type="ECO:0000313" key="3">
    <source>
        <dbReference type="Proteomes" id="UP001317191"/>
    </source>
</evidence>
<evidence type="ECO:0000256" key="1">
    <source>
        <dbReference type="SAM" id="SignalP"/>
    </source>
</evidence>
<dbReference type="Gene3D" id="3.20.80.10">
    <property type="entry name" value="Regulatory factor, effector binding domain"/>
    <property type="match status" value="1"/>
</dbReference>
<dbReference type="SUPFAM" id="SSF55961">
    <property type="entry name" value="Bet v1-like"/>
    <property type="match status" value="1"/>
</dbReference>
<comment type="caution">
    <text evidence="2">The sequence shown here is derived from an EMBL/GenBank/DDBJ whole genome shotgun (WGS) entry which is preliminary data.</text>
</comment>
<dbReference type="Proteomes" id="UP001317191">
    <property type="component" value="Unassembled WGS sequence"/>
</dbReference>
<dbReference type="InterPro" id="IPR011256">
    <property type="entry name" value="Reg_factor_effector_dom_sf"/>
</dbReference>
<accession>A0ABT0TM85</accession>